<keyword evidence="1" id="KW-1133">Transmembrane helix</keyword>
<evidence type="ECO:0000313" key="2">
    <source>
        <dbReference type="EMBL" id="QHA87065.1"/>
    </source>
</evidence>
<evidence type="ECO:0000313" key="3">
    <source>
        <dbReference type="Proteomes" id="UP000430368"/>
    </source>
</evidence>
<gene>
    <name evidence="2" type="ORF">FO014_08960</name>
</gene>
<sequence>MLVTMCNFFCTTDSQNVFPRGDFPSKKLVNSLLASVTRCIKEKIVQISSILYPVYVACFWMVKLICRRKLLFNGMKNKVL</sequence>
<reference evidence="2 3" key="1">
    <citation type="submission" date="2019-07" db="EMBL/GenBank/DDBJ databases">
        <title>Serratia dokdonensis sp. nov., an elicitor of systemic resistance in Nicotiana Tabacum.</title>
        <authorList>
            <person name="Son J.-S."/>
            <person name="Hwang Y.-J."/>
            <person name="Lee S.-Y."/>
            <person name="Ghim S.-Y."/>
        </authorList>
    </citation>
    <scope>NUCLEOTIDE SEQUENCE [LARGE SCALE GENOMIC DNA]</scope>
    <source>
        <strain evidence="2 3">KUDC3025</strain>
    </source>
</reference>
<keyword evidence="1" id="KW-0812">Transmembrane</keyword>
<keyword evidence="1" id="KW-0472">Membrane</keyword>
<organism evidence="2 3">
    <name type="scientific">Serratia rhizosphaerae</name>
    <dbReference type="NCBI Taxonomy" id="2597702"/>
    <lineage>
        <taxon>Bacteria</taxon>
        <taxon>Pseudomonadati</taxon>
        <taxon>Pseudomonadota</taxon>
        <taxon>Gammaproteobacteria</taxon>
        <taxon>Enterobacterales</taxon>
        <taxon>Yersiniaceae</taxon>
        <taxon>Serratia</taxon>
    </lineage>
</organism>
<dbReference type="EMBL" id="CP041764">
    <property type="protein sequence ID" value="QHA87065.1"/>
    <property type="molecule type" value="Genomic_DNA"/>
</dbReference>
<feature type="transmembrane region" description="Helical" evidence="1">
    <location>
        <begin position="44"/>
        <end position="66"/>
    </location>
</feature>
<protein>
    <submittedName>
        <fullName evidence="2">Uncharacterized protein</fullName>
    </submittedName>
</protein>
<proteinExistence type="predicted"/>
<keyword evidence="3" id="KW-1185">Reference proteome</keyword>
<accession>A0ABX6GLF7</accession>
<evidence type="ECO:0000256" key="1">
    <source>
        <dbReference type="SAM" id="Phobius"/>
    </source>
</evidence>
<name>A0ABX6GLF7_9GAMM</name>
<dbReference type="Proteomes" id="UP000430368">
    <property type="component" value="Chromosome"/>
</dbReference>